<dbReference type="InterPro" id="IPR036412">
    <property type="entry name" value="HAD-like_sf"/>
</dbReference>
<accession>A0A2C9UB09</accession>
<evidence type="ECO:0000313" key="3">
    <source>
        <dbReference type="Proteomes" id="UP000091857"/>
    </source>
</evidence>
<dbReference type="STRING" id="3983.A0A2C9UB09"/>
<dbReference type="Pfam" id="PF06941">
    <property type="entry name" value="NT5C"/>
    <property type="match status" value="1"/>
</dbReference>
<dbReference type="PANTHER" id="PTHR35134">
    <property type="entry name" value="NUCLEOTIDASE YQFW-RELATED"/>
    <property type="match status" value="1"/>
</dbReference>
<dbReference type="AlphaFoldDB" id="A0A2C9UB09"/>
<dbReference type="InterPro" id="IPR023214">
    <property type="entry name" value="HAD_sf"/>
</dbReference>
<dbReference type="SUPFAM" id="SSF56784">
    <property type="entry name" value="HAD-like"/>
    <property type="match status" value="1"/>
</dbReference>
<feature type="active site" description="Proton donor" evidence="1">
    <location>
        <position position="169"/>
    </location>
</feature>
<dbReference type="GO" id="GO:0008253">
    <property type="term" value="F:5'-nucleotidase activity"/>
    <property type="evidence" value="ECO:0007669"/>
    <property type="project" value="InterPro"/>
</dbReference>
<organism evidence="2 3">
    <name type="scientific">Manihot esculenta</name>
    <name type="common">Cassava</name>
    <name type="synonym">Jatropha manihot</name>
    <dbReference type="NCBI Taxonomy" id="3983"/>
    <lineage>
        <taxon>Eukaryota</taxon>
        <taxon>Viridiplantae</taxon>
        <taxon>Streptophyta</taxon>
        <taxon>Embryophyta</taxon>
        <taxon>Tracheophyta</taxon>
        <taxon>Spermatophyta</taxon>
        <taxon>Magnoliopsida</taxon>
        <taxon>eudicotyledons</taxon>
        <taxon>Gunneridae</taxon>
        <taxon>Pentapetalae</taxon>
        <taxon>rosids</taxon>
        <taxon>fabids</taxon>
        <taxon>Malpighiales</taxon>
        <taxon>Euphorbiaceae</taxon>
        <taxon>Crotonoideae</taxon>
        <taxon>Manihoteae</taxon>
        <taxon>Manihot</taxon>
    </lineage>
</organism>
<dbReference type="EMBL" id="CM004402">
    <property type="protein sequence ID" value="OAY26960.1"/>
    <property type="molecule type" value="Genomic_DNA"/>
</dbReference>
<dbReference type="InterPro" id="IPR010708">
    <property type="entry name" value="5'(3')-deoxyribonucleotidase"/>
</dbReference>
<dbReference type="PANTHER" id="PTHR35134:SF2">
    <property type="entry name" value="NUCLEOTIDASE YQFW-RELATED"/>
    <property type="match status" value="1"/>
</dbReference>
<gene>
    <name evidence="2" type="ORF">MANES_16G088800v8</name>
</gene>
<evidence type="ECO:0000256" key="1">
    <source>
        <dbReference type="PIRSR" id="PIRSR610708-1"/>
    </source>
</evidence>
<dbReference type="GO" id="GO:0009264">
    <property type="term" value="P:deoxyribonucleotide catabolic process"/>
    <property type="evidence" value="ECO:0007669"/>
    <property type="project" value="InterPro"/>
</dbReference>
<proteinExistence type="predicted"/>
<protein>
    <submittedName>
        <fullName evidence="2">Uncharacterized protein</fullName>
    </submittedName>
</protein>
<dbReference type="InterPro" id="IPR052419">
    <property type="entry name" value="5_3-deoxyribonucleotidase-like"/>
</dbReference>
<feature type="active site" description="Nucleophile" evidence="1">
    <location>
        <position position="167"/>
    </location>
</feature>
<dbReference type="Gramene" id="Manes.16G088800.1.v8.1">
    <property type="protein sequence ID" value="Manes.16G088800.1.v8.1.CDS"/>
    <property type="gene ID" value="Manes.16G088800.v8.1"/>
</dbReference>
<keyword evidence="3" id="KW-1185">Reference proteome</keyword>
<dbReference type="OrthoDB" id="10248475at2759"/>
<name>A0A2C9UB09_MANES</name>
<sequence>MLKKQSTYRFFVNYLSTPNHQRPCHHFRALIMAYMTRNDSFFKGFHNLPQPSMSSSSLVPFYKIDNVSIDNISSVSFGFRIKRGGGVGLTLRGCSDSYKPGNESRPCAFTAPHHQLVRDLEIGLEDSSKSSSCNSGLYVNGHRTSQGGKLLGFPDYPLTGKIAVAVDVDEVLGNFVSALNRFIADRYSSNHSVSEYHVYEFFKIWNCSRDEANIRVHEFFKTPYFKSGIYPIPGSQQVLHKLSRLCKLSVVTSRQNVIKDHTIEWIQKHYPGIFEEIHFGNHFALDGESRTKSEICRSLGATVLIDDNPRYAVECAEAGIKVLLFDYENSYPWCKSDSAHQHPLVTKVHSWEQVEERLISWIS</sequence>
<dbReference type="Proteomes" id="UP000091857">
    <property type="component" value="Chromosome 16"/>
</dbReference>
<comment type="caution">
    <text evidence="2">The sequence shown here is derived from an EMBL/GenBank/DDBJ whole genome shotgun (WGS) entry which is preliminary data.</text>
</comment>
<dbReference type="Gene3D" id="3.40.50.1000">
    <property type="entry name" value="HAD superfamily/HAD-like"/>
    <property type="match status" value="1"/>
</dbReference>
<reference evidence="3" key="1">
    <citation type="journal article" date="2016" name="Nat. Biotechnol.">
        <title>Sequencing wild and cultivated cassava and related species reveals extensive interspecific hybridization and genetic diversity.</title>
        <authorList>
            <person name="Bredeson J.V."/>
            <person name="Lyons J.B."/>
            <person name="Prochnik S.E."/>
            <person name="Wu G.A."/>
            <person name="Ha C.M."/>
            <person name="Edsinger-Gonzales E."/>
            <person name="Grimwood J."/>
            <person name="Schmutz J."/>
            <person name="Rabbi I.Y."/>
            <person name="Egesi C."/>
            <person name="Nauluvula P."/>
            <person name="Lebot V."/>
            <person name="Ndunguru J."/>
            <person name="Mkamilo G."/>
            <person name="Bart R.S."/>
            <person name="Setter T.L."/>
            <person name="Gleadow R.M."/>
            <person name="Kulakow P."/>
            <person name="Ferguson M.E."/>
            <person name="Rounsley S."/>
            <person name="Rokhsar D.S."/>
        </authorList>
    </citation>
    <scope>NUCLEOTIDE SEQUENCE [LARGE SCALE GENOMIC DNA]</scope>
    <source>
        <strain evidence="3">cv. AM560-2</strain>
    </source>
</reference>
<evidence type="ECO:0000313" key="2">
    <source>
        <dbReference type="EMBL" id="OAY26960.1"/>
    </source>
</evidence>